<evidence type="ECO:0000256" key="1">
    <source>
        <dbReference type="ARBA" id="ARBA00004141"/>
    </source>
</evidence>
<comment type="function">
    <text evidence="12">F(1)F(0) ATP synthase produces ATP from ADP in the presence of a proton or sodium gradient. F-type ATPases consist of two structural domains, F(1) containing the extramembraneous catalytic core and F(0) containing the membrane proton channel, linked together by a central stalk and a peripheral stalk. During catalysis, ATP synthesis in the catalytic domain of F(1) is coupled via a rotary mechanism of the central stalk subunits to proton translocation.</text>
</comment>
<organism evidence="14 15">
    <name type="scientific">Candidatus Hydrogenosomobacter endosymbioticus</name>
    <dbReference type="NCBI Taxonomy" id="2558174"/>
    <lineage>
        <taxon>Bacteria</taxon>
        <taxon>Pseudomonadati</taxon>
        <taxon>Pseudomonadota</taxon>
        <taxon>Alphaproteobacteria</taxon>
        <taxon>Holosporales</taxon>
        <taxon>Holosporaceae</taxon>
        <taxon>Candidatus Hydrogenosomobacter</taxon>
    </lineage>
</organism>
<evidence type="ECO:0000256" key="9">
    <source>
        <dbReference type="ARBA" id="ARBA00023121"/>
    </source>
</evidence>
<evidence type="ECO:0000259" key="13">
    <source>
        <dbReference type="Pfam" id="PF00137"/>
    </source>
</evidence>
<dbReference type="Proteomes" id="UP001320209">
    <property type="component" value="Chromosome"/>
</dbReference>
<name>A0ABM7V8C4_9PROT</name>
<evidence type="ECO:0000256" key="7">
    <source>
        <dbReference type="ARBA" id="ARBA00022989"/>
    </source>
</evidence>
<evidence type="ECO:0000256" key="2">
    <source>
        <dbReference type="ARBA" id="ARBA00006704"/>
    </source>
</evidence>
<dbReference type="Gene3D" id="1.20.20.10">
    <property type="entry name" value="F1F0 ATP synthase subunit C"/>
    <property type="match status" value="1"/>
</dbReference>
<evidence type="ECO:0000256" key="8">
    <source>
        <dbReference type="ARBA" id="ARBA00023065"/>
    </source>
</evidence>
<dbReference type="PANTHER" id="PTHR10031:SF0">
    <property type="entry name" value="ATPASE PROTEIN 9"/>
    <property type="match status" value="1"/>
</dbReference>
<proteinExistence type="inferred from homology"/>
<dbReference type="InterPro" id="IPR000454">
    <property type="entry name" value="ATP_synth_F0_csu"/>
</dbReference>
<keyword evidence="12" id="KW-1003">Cell membrane</keyword>
<feature type="site" description="Reversibly protonated during proton transport" evidence="12">
    <location>
        <position position="62"/>
    </location>
</feature>
<keyword evidence="4 12" id="KW-0138">CF(0)</keyword>
<keyword evidence="10 12" id="KW-0472">Membrane</keyword>
<keyword evidence="7 12" id="KW-1133">Transmembrane helix</keyword>
<feature type="domain" description="V-ATPase proteolipid subunit C-like" evidence="13">
    <location>
        <begin position="14"/>
        <end position="75"/>
    </location>
</feature>
<evidence type="ECO:0000256" key="5">
    <source>
        <dbReference type="ARBA" id="ARBA00022692"/>
    </source>
</evidence>
<evidence type="ECO:0000256" key="12">
    <source>
        <dbReference type="HAMAP-Rule" id="MF_01396"/>
    </source>
</evidence>
<protein>
    <recommendedName>
        <fullName evidence="12">ATP synthase subunit c</fullName>
    </recommendedName>
    <alternativeName>
        <fullName evidence="12">ATP synthase F(0) sector subunit c</fullName>
    </alternativeName>
    <alternativeName>
        <fullName evidence="12">F-type ATPase subunit c</fullName>
        <shortName evidence="12">F-ATPase subunit c</shortName>
    </alternativeName>
    <alternativeName>
        <fullName evidence="12">Lipid-binding protein</fullName>
    </alternativeName>
</protein>
<comment type="similarity">
    <text evidence="2 12">Belongs to the ATPase C chain family.</text>
</comment>
<evidence type="ECO:0000313" key="14">
    <source>
        <dbReference type="EMBL" id="BDB96014.1"/>
    </source>
</evidence>
<feature type="transmembrane region" description="Helical" evidence="12">
    <location>
        <begin position="49"/>
        <end position="77"/>
    </location>
</feature>
<sequence length="78" mass="8018">MDVNAVIESSKLTAAAMAVLPLAGVGLGIGVIFNALLNSVARNPEAKDSLFTMGILGAVLAESIGLFALLVSFLILFR</sequence>
<evidence type="ECO:0000256" key="11">
    <source>
        <dbReference type="ARBA" id="ARBA00023310"/>
    </source>
</evidence>
<feature type="transmembrane region" description="Helical" evidence="12">
    <location>
        <begin position="12"/>
        <end position="37"/>
    </location>
</feature>
<dbReference type="EMBL" id="AP025225">
    <property type="protein sequence ID" value="BDB96014.1"/>
    <property type="molecule type" value="Genomic_DNA"/>
</dbReference>
<keyword evidence="8 12" id="KW-0406">Ion transport</keyword>
<keyword evidence="11 12" id="KW-0066">ATP synthesis</keyword>
<dbReference type="RefSeq" id="WP_236865349.1">
    <property type="nucleotide sequence ID" value="NZ_AP025225.1"/>
</dbReference>
<comment type="subcellular location">
    <subcellularLocation>
        <location evidence="12">Cell membrane</location>
        <topology evidence="12">Multi-pass membrane protein</topology>
    </subcellularLocation>
    <subcellularLocation>
        <location evidence="1">Membrane</location>
        <topology evidence="1">Multi-pass membrane protein</topology>
    </subcellularLocation>
</comment>
<gene>
    <name evidence="12" type="primary">atpE</name>
    <name evidence="14" type="ORF">HYD_1470</name>
</gene>
<evidence type="ECO:0000256" key="4">
    <source>
        <dbReference type="ARBA" id="ARBA00022547"/>
    </source>
</evidence>
<accession>A0ABM7V8C4</accession>
<dbReference type="InterPro" id="IPR020537">
    <property type="entry name" value="ATP_synth_F0_csu_DDCD_BS"/>
</dbReference>
<keyword evidence="3 12" id="KW-0813">Transport</keyword>
<evidence type="ECO:0000313" key="15">
    <source>
        <dbReference type="Proteomes" id="UP001320209"/>
    </source>
</evidence>
<keyword evidence="6 12" id="KW-0375">Hydrogen ion transport</keyword>
<dbReference type="InterPro" id="IPR038662">
    <property type="entry name" value="ATP_synth_F0_csu_sf"/>
</dbReference>
<dbReference type="HAMAP" id="MF_01396">
    <property type="entry name" value="ATP_synth_c_bact"/>
    <property type="match status" value="1"/>
</dbReference>
<dbReference type="CDD" id="cd18182">
    <property type="entry name" value="ATP-synt_Fo_c_ATP5G3"/>
    <property type="match status" value="1"/>
</dbReference>
<keyword evidence="9 12" id="KW-0446">Lipid-binding</keyword>
<dbReference type="InterPro" id="IPR035921">
    <property type="entry name" value="F/V-ATP_Csub_sf"/>
</dbReference>
<keyword evidence="15" id="KW-1185">Reference proteome</keyword>
<dbReference type="InterPro" id="IPR002379">
    <property type="entry name" value="ATPase_proteolipid_c-like_dom"/>
</dbReference>
<evidence type="ECO:0000256" key="3">
    <source>
        <dbReference type="ARBA" id="ARBA00022448"/>
    </source>
</evidence>
<comment type="function">
    <text evidence="12">Key component of the F(0) channel; it plays a direct role in translocation across the membrane. A homomeric c-ring of between 10-14 subunits forms the central stalk rotor element with the F(1) delta and epsilon subunits.</text>
</comment>
<evidence type="ECO:0000256" key="10">
    <source>
        <dbReference type="ARBA" id="ARBA00023136"/>
    </source>
</evidence>
<dbReference type="Pfam" id="PF00137">
    <property type="entry name" value="ATP-synt_C"/>
    <property type="match status" value="1"/>
</dbReference>
<evidence type="ECO:0000256" key="6">
    <source>
        <dbReference type="ARBA" id="ARBA00022781"/>
    </source>
</evidence>
<dbReference type="PANTHER" id="PTHR10031">
    <property type="entry name" value="ATP SYNTHASE LIPID-BINDING PROTEIN, MITOCHONDRIAL"/>
    <property type="match status" value="1"/>
</dbReference>
<dbReference type="PROSITE" id="PS00605">
    <property type="entry name" value="ATPASE_C"/>
    <property type="match status" value="1"/>
</dbReference>
<dbReference type="SUPFAM" id="SSF81333">
    <property type="entry name" value="F1F0 ATP synthase subunit C"/>
    <property type="match status" value="1"/>
</dbReference>
<dbReference type="PRINTS" id="PR00124">
    <property type="entry name" value="ATPASEC"/>
</dbReference>
<reference evidence="14" key="1">
    <citation type="submission" date="2021-10" db="EMBL/GenBank/DDBJ databases">
        <title>Genome Sequence of The Candidatus Hydrogeosomobacter endosymbioticus, an Intracellular Bacterial Symbiont of the Anaerobic Ciliate GW7.</title>
        <authorList>
            <person name="Shiohama Y."/>
            <person name="Shinzato N."/>
        </authorList>
    </citation>
    <scope>NUCLEOTIDE SEQUENCE [LARGE SCALE GENOMIC DNA]</scope>
    <source>
        <strain evidence="14">200920</strain>
    </source>
</reference>
<keyword evidence="5 12" id="KW-0812">Transmembrane</keyword>